<evidence type="ECO:0000256" key="3">
    <source>
        <dbReference type="ARBA" id="ARBA00023027"/>
    </source>
</evidence>
<dbReference type="InterPro" id="IPR015590">
    <property type="entry name" value="Aldehyde_DH_dom"/>
</dbReference>
<dbReference type="SUPFAM" id="SSF53720">
    <property type="entry name" value="ALDH-like"/>
    <property type="match status" value="1"/>
</dbReference>
<evidence type="ECO:0000313" key="8">
    <source>
        <dbReference type="Proteomes" id="UP001597114"/>
    </source>
</evidence>
<evidence type="ECO:0000256" key="1">
    <source>
        <dbReference type="ARBA" id="ARBA00009986"/>
    </source>
</evidence>
<dbReference type="RefSeq" id="WP_344723401.1">
    <property type="nucleotide sequence ID" value="NZ_BAAAUS010000020.1"/>
</dbReference>
<dbReference type="InterPro" id="IPR016163">
    <property type="entry name" value="Ald_DH_C"/>
</dbReference>
<gene>
    <name evidence="7" type="ORF">ACFSJD_44500</name>
</gene>
<feature type="domain" description="Aldehyde dehydrogenase" evidence="6">
    <location>
        <begin position="20"/>
        <end position="483"/>
    </location>
</feature>
<dbReference type="EC" id="1.2.1.85" evidence="7"/>
<dbReference type="InterPro" id="IPR016161">
    <property type="entry name" value="Ald_DH/histidinol_DH"/>
</dbReference>
<dbReference type="InterPro" id="IPR016160">
    <property type="entry name" value="Ald_DH_CS_CYS"/>
</dbReference>
<dbReference type="CDD" id="cd07093">
    <property type="entry name" value="ALDH_F8_HMSADH"/>
    <property type="match status" value="1"/>
</dbReference>
<dbReference type="InterPro" id="IPR029510">
    <property type="entry name" value="Ald_DH_CS_GLU"/>
</dbReference>
<protein>
    <submittedName>
        <fullName evidence="7">2-hydroxymuconic semialdehyde dehydrogenase</fullName>
        <ecNumber evidence="7">1.2.1.85</ecNumber>
    </submittedName>
</protein>
<comment type="caution">
    <text evidence="7">The sequence shown here is derived from an EMBL/GenBank/DDBJ whole genome shotgun (WGS) entry which is preliminary data.</text>
</comment>
<dbReference type="EMBL" id="JBHUCO010000094">
    <property type="protein sequence ID" value="MFD1524609.1"/>
    <property type="molecule type" value="Genomic_DNA"/>
</dbReference>
<feature type="active site" evidence="4">
    <location>
        <position position="256"/>
    </location>
</feature>
<dbReference type="InterPro" id="IPR017628">
    <property type="entry name" value="OHmuconic_semiald_DH"/>
</dbReference>
<evidence type="ECO:0000256" key="5">
    <source>
        <dbReference type="RuleBase" id="RU003345"/>
    </source>
</evidence>
<proteinExistence type="inferred from homology"/>
<evidence type="ECO:0000256" key="4">
    <source>
        <dbReference type="PROSITE-ProRule" id="PRU10007"/>
    </source>
</evidence>
<dbReference type="PANTHER" id="PTHR43720">
    <property type="entry name" value="2-AMINOMUCONIC SEMIALDEHYDE DEHYDROGENASE"/>
    <property type="match status" value="1"/>
</dbReference>
<dbReference type="Gene3D" id="3.40.605.10">
    <property type="entry name" value="Aldehyde Dehydrogenase, Chain A, domain 1"/>
    <property type="match status" value="1"/>
</dbReference>
<dbReference type="PANTHER" id="PTHR43720:SF2">
    <property type="entry name" value="2-AMINOMUCONIC SEMIALDEHYDE DEHYDROGENASE"/>
    <property type="match status" value="1"/>
</dbReference>
<dbReference type="Pfam" id="PF00171">
    <property type="entry name" value="Aldedh"/>
    <property type="match status" value="1"/>
</dbReference>
<organism evidence="7 8">
    <name type="scientific">Pseudonocardia yunnanensis</name>
    <dbReference type="NCBI Taxonomy" id="58107"/>
    <lineage>
        <taxon>Bacteria</taxon>
        <taxon>Bacillati</taxon>
        <taxon>Actinomycetota</taxon>
        <taxon>Actinomycetes</taxon>
        <taxon>Pseudonocardiales</taxon>
        <taxon>Pseudonocardiaceae</taxon>
        <taxon>Pseudonocardia</taxon>
    </lineage>
</organism>
<comment type="similarity">
    <text evidence="1 5">Belongs to the aldehyde dehydrogenase family.</text>
</comment>
<dbReference type="PROSITE" id="PS00687">
    <property type="entry name" value="ALDEHYDE_DEHYDR_GLU"/>
    <property type="match status" value="1"/>
</dbReference>
<keyword evidence="2 5" id="KW-0560">Oxidoreductase</keyword>
<evidence type="ECO:0000313" key="7">
    <source>
        <dbReference type="EMBL" id="MFD1524609.1"/>
    </source>
</evidence>
<dbReference type="PROSITE" id="PS00070">
    <property type="entry name" value="ALDEHYDE_DEHYDR_CYS"/>
    <property type="match status" value="1"/>
</dbReference>
<keyword evidence="8" id="KW-1185">Reference proteome</keyword>
<reference evidence="8" key="1">
    <citation type="journal article" date="2019" name="Int. J. Syst. Evol. Microbiol.">
        <title>The Global Catalogue of Microorganisms (GCM) 10K type strain sequencing project: providing services to taxonomists for standard genome sequencing and annotation.</title>
        <authorList>
            <consortium name="The Broad Institute Genomics Platform"/>
            <consortium name="The Broad Institute Genome Sequencing Center for Infectious Disease"/>
            <person name="Wu L."/>
            <person name="Ma J."/>
        </authorList>
    </citation>
    <scope>NUCLEOTIDE SEQUENCE [LARGE SCALE GENOMIC DNA]</scope>
    <source>
        <strain evidence="8">CCM 7043</strain>
    </source>
</reference>
<dbReference type="Gene3D" id="3.40.309.10">
    <property type="entry name" value="Aldehyde Dehydrogenase, Chain A, domain 2"/>
    <property type="match status" value="1"/>
</dbReference>
<dbReference type="NCBIfam" id="TIGR03216">
    <property type="entry name" value="OH_muco_semi_DH"/>
    <property type="match status" value="1"/>
</dbReference>
<keyword evidence="3" id="KW-0520">NAD</keyword>
<sequence>MANPPALFNVIAGRTVDGVRTFVRTSPVDGSVVAEVHEASRSVVDAAVRAAGDALAGPWGRTRPAGRSALLRQVARLLEERADEFVAAEVRDTGKPLALARSLDVARASANFDHGADFLYGAGNQDSYSTETADGRRALNYAYRKPVGVVAVIVPWNLPLLLLTWKVAPALAAGNTVVVKPSEFTPSSATLLAEVIADAGIPDGVYNVVHGLGPASAGEFLTTHPGVDAITFTGESATGSAIMAAAAPNLTPVSFELGGKNAALVFADTDLERAVSGTARSVFTNAGQVCLCTERVYVERPIFDEFVAGLAEQAADLVAGRPDDPRTSLGPLISREHREKVQSYCDIAVKEGATVHSGGGPVSFGDALDGGAYFAPTIWTGLDQHAQVTTEEVFGPVCHVAPFDTEDEAVALANDTAYGLAATVWTGDVDRAHRVAPRLDVGLAWVNSWWLRDLRSPFGGNGRSGVGREGGHAAVDFYSRPTNVCIEIHRS</sequence>
<name>A0ABW4FDU2_9PSEU</name>
<evidence type="ECO:0000256" key="2">
    <source>
        <dbReference type="ARBA" id="ARBA00023002"/>
    </source>
</evidence>
<dbReference type="Proteomes" id="UP001597114">
    <property type="component" value="Unassembled WGS sequence"/>
</dbReference>
<dbReference type="GO" id="GO:0016491">
    <property type="term" value="F:oxidoreductase activity"/>
    <property type="evidence" value="ECO:0007669"/>
    <property type="project" value="UniProtKB-KW"/>
</dbReference>
<accession>A0ABW4FDU2</accession>
<evidence type="ECO:0000259" key="6">
    <source>
        <dbReference type="Pfam" id="PF00171"/>
    </source>
</evidence>
<dbReference type="InterPro" id="IPR016162">
    <property type="entry name" value="Ald_DH_N"/>
</dbReference>